<name>A0ABW6HHG7_9FLAO</name>
<proteinExistence type="predicted"/>
<evidence type="ECO:0000256" key="4">
    <source>
        <dbReference type="ARBA" id="ARBA00022989"/>
    </source>
</evidence>
<accession>A0ABW6HHG7</accession>
<evidence type="ECO:0000256" key="3">
    <source>
        <dbReference type="ARBA" id="ARBA00022692"/>
    </source>
</evidence>
<dbReference type="Gene3D" id="1.20.1250.20">
    <property type="entry name" value="MFS general substrate transporter like domains"/>
    <property type="match status" value="1"/>
</dbReference>
<gene>
    <name evidence="7" type="ORF">ACFX5D_00585</name>
</gene>
<dbReference type="PANTHER" id="PTHR19432">
    <property type="entry name" value="SUGAR TRANSPORTER"/>
    <property type="match status" value="1"/>
</dbReference>
<organism evidence="7 8">
    <name type="scientific">Flavobacterium fructosi</name>
    <dbReference type="NCBI Taxonomy" id="3230416"/>
    <lineage>
        <taxon>Bacteria</taxon>
        <taxon>Pseudomonadati</taxon>
        <taxon>Bacteroidota</taxon>
        <taxon>Flavobacteriia</taxon>
        <taxon>Flavobacteriales</taxon>
        <taxon>Flavobacteriaceae</taxon>
        <taxon>Flavobacterium</taxon>
    </lineage>
</organism>
<feature type="transmembrane region" description="Helical" evidence="6">
    <location>
        <begin position="341"/>
        <end position="362"/>
    </location>
</feature>
<feature type="transmembrane region" description="Helical" evidence="6">
    <location>
        <begin position="316"/>
        <end position="335"/>
    </location>
</feature>
<keyword evidence="8" id="KW-1185">Reference proteome</keyword>
<dbReference type="EMBL" id="JBHZQA010000001">
    <property type="protein sequence ID" value="MFE3846465.1"/>
    <property type="molecule type" value="Genomic_DNA"/>
</dbReference>
<feature type="transmembrane region" description="Helical" evidence="6">
    <location>
        <begin position="409"/>
        <end position="427"/>
    </location>
</feature>
<sequence length="436" mass="48942">MGIKIKLSFWQIINMNVGFLGIQYSFGLQQSAVNPIYDFLGASPDQLPLLNLAGPLTGLLIQPIIGALSDKTWSPKFGGRRKPFFLIGALVCSVALFLFPFSSSLWMAAGLLWILDAGNNTAMEPYRAFIADKLDVSQQPVGFQAQSFFTGFGQTLANISLFIFPMIFIGTTGKLPTWVYASFFLGAVCSIASVLWSSHTTKEIPPTEEELQKIREEPLNISTPFIDIFNAVKHMPKVMWQLALVYLFQWYALFCYWQNSSKSVALSVWHTTPQKDMKLYSEAVGWTGLVNGWYNIVTFLCAFSLVYFAKKYSAKFVHFTCLMLAAIGFLIFPHVENKYLLFPAITGFGIGWASMMGIPYLMVVNDIPKERYGVYMGIINMMIVIPMFIQTITFGYILKHFLNNDPRLAITFAGVLLIIGAVCTLFIKTKKVELSE</sequence>
<keyword evidence="2" id="KW-0813">Transport</keyword>
<dbReference type="PANTHER" id="PTHR19432:SF35">
    <property type="entry name" value="SOLUTE CARRIER FAMILY 45 MEMBER 3 ISOFORM X1"/>
    <property type="match status" value="1"/>
</dbReference>
<feature type="transmembrane region" description="Helical" evidence="6">
    <location>
        <begin position="292"/>
        <end position="309"/>
    </location>
</feature>
<dbReference type="InterPro" id="IPR036259">
    <property type="entry name" value="MFS_trans_sf"/>
</dbReference>
<dbReference type="RefSeq" id="WP_379856343.1">
    <property type="nucleotide sequence ID" value="NZ_JBHZQA010000001.1"/>
</dbReference>
<comment type="subcellular location">
    <subcellularLocation>
        <location evidence="1">Membrane</location>
        <topology evidence="1">Multi-pass membrane protein</topology>
    </subcellularLocation>
</comment>
<evidence type="ECO:0000256" key="6">
    <source>
        <dbReference type="SAM" id="Phobius"/>
    </source>
</evidence>
<feature type="transmembrane region" description="Helical" evidence="6">
    <location>
        <begin position="178"/>
        <end position="196"/>
    </location>
</feature>
<dbReference type="SUPFAM" id="SSF103473">
    <property type="entry name" value="MFS general substrate transporter"/>
    <property type="match status" value="1"/>
</dbReference>
<reference evidence="7 8" key="1">
    <citation type="submission" date="2024-06" db="EMBL/GenBank/DDBJ databases">
        <title>Flavobacterium spp. isolated from glacier.</title>
        <authorList>
            <person name="Han D."/>
        </authorList>
    </citation>
    <scope>NUCLEOTIDE SEQUENCE [LARGE SCALE GENOMIC DNA]</scope>
    <source>
        <strain evidence="7 8">LB3P45</strain>
    </source>
</reference>
<evidence type="ECO:0000256" key="1">
    <source>
        <dbReference type="ARBA" id="ARBA00004141"/>
    </source>
</evidence>
<dbReference type="Pfam" id="PF07690">
    <property type="entry name" value="MFS_1"/>
    <property type="match status" value="1"/>
</dbReference>
<evidence type="ECO:0000256" key="2">
    <source>
        <dbReference type="ARBA" id="ARBA00022448"/>
    </source>
</evidence>
<evidence type="ECO:0000313" key="8">
    <source>
        <dbReference type="Proteomes" id="UP001600039"/>
    </source>
</evidence>
<comment type="caution">
    <text evidence="7">The sequence shown here is derived from an EMBL/GenBank/DDBJ whole genome shotgun (WGS) entry which is preliminary data.</text>
</comment>
<evidence type="ECO:0000256" key="5">
    <source>
        <dbReference type="ARBA" id="ARBA00023136"/>
    </source>
</evidence>
<protein>
    <submittedName>
        <fullName evidence="7">MFS transporter</fullName>
    </submittedName>
</protein>
<feature type="transmembrane region" description="Helical" evidence="6">
    <location>
        <begin position="238"/>
        <end position="259"/>
    </location>
</feature>
<dbReference type="InterPro" id="IPR011701">
    <property type="entry name" value="MFS"/>
</dbReference>
<evidence type="ECO:0000313" key="7">
    <source>
        <dbReference type="EMBL" id="MFE3846465.1"/>
    </source>
</evidence>
<dbReference type="Proteomes" id="UP001600039">
    <property type="component" value="Unassembled WGS sequence"/>
</dbReference>
<feature type="transmembrane region" description="Helical" evidence="6">
    <location>
        <begin position="374"/>
        <end position="397"/>
    </location>
</feature>
<keyword evidence="4 6" id="KW-1133">Transmembrane helix</keyword>
<keyword evidence="5 6" id="KW-0472">Membrane</keyword>
<keyword evidence="3 6" id="KW-0812">Transmembrane</keyword>
<feature type="transmembrane region" description="Helical" evidence="6">
    <location>
        <begin position="85"/>
        <end position="115"/>
    </location>
</feature>
<feature type="transmembrane region" description="Helical" evidence="6">
    <location>
        <begin position="46"/>
        <end position="65"/>
    </location>
</feature>